<dbReference type="Gene3D" id="3.30.70.2170">
    <property type="match status" value="1"/>
</dbReference>
<keyword evidence="3" id="KW-0813">Transport</keyword>
<feature type="transmembrane region" description="Helical" evidence="8">
    <location>
        <begin position="486"/>
        <end position="509"/>
    </location>
</feature>
<evidence type="ECO:0000256" key="4">
    <source>
        <dbReference type="ARBA" id="ARBA00022692"/>
    </source>
</evidence>
<comment type="subcellular location">
    <subcellularLocation>
        <location evidence="1">Membrane</location>
        <topology evidence="1">Multi-pass membrane protein</topology>
    </subcellularLocation>
</comment>
<feature type="transmembrane region" description="Helical" evidence="8">
    <location>
        <begin position="521"/>
        <end position="541"/>
    </location>
</feature>
<dbReference type="PANTHER" id="PTHR11629">
    <property type="entry name" value="VACUOLAR PROTON ATPASES"/>
    <property type="match status" value="1"/>
</dbReference>
<dbReference type="Proteomes" id="UP001549200">
    <property type="component" value="Unassembled WGS sequence"/>
</dbReference>
<organism evidence="9 10">
    <name type="scientific">Enterocloster citroniae</name>
    <dbReference type="NCBI Taxonomy" id="358743"/>
    <lineage>
        <taxon>Bacteria</taxon>
        <taxon>Bacillati</taxon>
        <taxon>Bacillota</taxon>
        <taxon>Clostridia</taxon>
        <taxon>Lachnospirales</taxon>
        <taxon>Lachnospiraceae</taxon>
        <taxon>Enterocloster</taxon>
    </lineage>
</organism>
<keyword evidence="10" id="KW-1185">Reference proteome</keyword>
<dbReference type="EMBL" id="JBEPLZ010000007">
    <property type="protein sequence ID" value="MET3570827.1"/>
    <property type="molecule type" value="Genomic_DNA"/>
</dbReference>
<dbReference type="PANTHER" id="PTHR11629:SF63">
    <property type="entry name" value="V-TYPE PROTON ATPASE SUBUNIT A"/>
    <property type="match status" value="1"/>
</dbReference>
<evidence type="ECO:0000256" key="7">
    <source>
        <dbReference type="ARBA" id="ARBA00023136"/>
    </source>
</evidence>
<dbReference type="Pfam" id="PF01496">
    <property type="entry name" value="V_ATPase_I"/>
    <property type="match status" value="2"/>
</dbReference>
<evidence type="ECO:0000313" key="10">
    <source>
        <dbReference type="Proteomes" id="UP001549200"/>
    </source>
</evidence>
<name>A0ABV2FXT9_9FIRM</name>
<evidence type="ECO:0000256" key="5">
    <source>
        <dbReference type="ARBA" id="ARBA00022989"/>
    </source>
</evidence>
<evidence type="ECO:0000256" key="2">
    <source>
        <dbReference type="ARBA" id="ARBA00009904"/>
    </source>
</evidence>
<feature type="transmembrane region" description="Helical" evidence="8">
    <location>
        <begin position="593"/>
        <end position="614"/>
    </location>
</feature>
<keyword evidence="7 8" id="KW-0472">Membrane</keyword>
<evidence type="ECO:0000256" key="8">
    <source>
        <dbReference type="SAM" id="Phobius"/>
    </source>
</evidence>
<dbReference type="Gene3D" id="1.20.1460.20">
    <property type="match status" value="1"/>
</dbReference>
<keyword evidence="5 8" id="KW-1133">Transmembrane helix</keyword>
<comment type="caution">
    <text evidence="9">The sequence shown here is derived from an EMBL/GenBank/DDBJ whole genome shotgun (WGS) entry which is preliminary data.</text>
</comment>
<accession>A0ABV2FXT9</accession>
<comment type="similarity">
    <text evidence="2">Belongs to the V-ATPase 116 kDa subunit family.</text>
</comment>
<dbReference type="InterPro" id="IPR002490">
    <property type="entry name" value="V-ATPase_116kDa_su"/>
</dbReference>
<evidence type="ECO:0000256" key="6">
    <source>
        <dbReference type="ARBA" id="ARBA00023065"/>
    </source>
</evidence>
<feature type="transmembrane region" description="Helical" evidence="8">
    <location>
        <begin position="359"/>
        <end position="380"/>
    </location>
</feature>
<evidence type="ECO:0000256" key="3">
    <source>
        <dbReference type="ARBA" id="ARBA00022448"/>
    </source>
</evidence>
<feature type="transmembrane region" description="Helical" evidence="8">
    <location>
        <begin position="453"/>
        <end position="474"/>
    </location>
</feature>
<dbReference type="Gene3D" id="3.30.70.2750">
    <property type="match status" value="1"/>
</dbReference>
<evidence type="ECO:0000256" key="1">
    <source>
        <dbReference type="ARBA" id="ARBA00004141"/>
    </source>
</evidence>
<sequence length="666" mass="74073">MKKVLICGLKKDRKGTLELLQRQGVLEISNVLQEDDMFQKMDVTSSKTVFERNAAIAEQAIMVLSKYAPEDKGMLSSFAGRELLSVEEYEANAVNHDETMKKAYRLQDLAKQIGEHSAMIPKLEQQMEALAPWKSFDLPLDFKGTKKSVAFIGSIQEEISLEQITERLGELAPQADTIDVNIVSASKEQTCLFIVCAKKDAEAVEDGLKKLNFVKPPLSSQVPAKRQQQLEEELSKVRAEIAGAEKAIADMAPDREALKFVMDYYTMRAEKYGVLNGLVQSKRVFLITGYVSVETAPRLEKLLQEKYEVVVEFSEPEEKDDVPVILHNNKFAEPVEGVIESYSLPGKGEIDPSMVVATFYYVLFGLMLSDAAYGLIMVAGTAYCLTKFKNMEDGMKKFMKMFMYCGISTAFWGFMFGSFFGDAVNVIATTFFNRPDIRLAPIWFEPVSLPMKMLVFAFVLGIIHLFTGLGIKFYSCVRSGNLADGIYDAIFWYMLVGGGIVYLLTMSMFTDMLGLTFTLPPIAGTVAAVLAVIGLIGIVLTSGRESKSWFKRILKGLYGAYGITSYLSDILSYSRLLALGLATSVISTVFNKMGSMVGGNIAGAIVFILVFLIGHSLNLAINALGAYVHTNRLHYVEFFGKFYEGGGRKFEPFAIHTKYYKVKEDI</sequence>
<keyword evidence="4 8" id="KW-0812">Transmembrane</keyword>
<keyword evidence="6" id="KW-0406">Ion transport</keyword>
<gene>
    <name evidence="9" type="ORF">ABID13_002465</name>
</gene>
<reference evidence="9 10" key="1">
    <citation type="submission" date="2024-06" db="EMBL/GenBank/DDBJ databases">
        <title>Genomic Encyclopedia of Type Strains, Phase IV (KMG-IV): sequencing the most valuable type-strain genomes for metagenomic binning, comparative biology and taxonomic classification.</title>
        <authorList>
            <person name="Goeker M."/>
        </authorList>
    </citation>
    <scope>NUCLEOTIDE SEQUENCE [LARGE SCALE GENOMIC DNA]</scope>
    <source>
        <strain evidence="9 10">DSM 19261</strain>
    </source>
</reference>
<proteinExistence type="inferred from homology"/>
<protein>
    <submittedName>
        <fullName evidence="9">V/A-type H+-transporting ATPase subunit I</fullName>
    </submittedName>
</protein>
<feature type="transmembrane region" description="Helical" evidence="8">
    <location>
        <begin position="401"/>
        <end position="421"/>
    </location>
</feature>
<feature type="transmembrane region" description="Helical" evidence="8">
    <location>
        <begin position="553"/>
        <end position="573"/>
    </location>
</feature>
<evidence type="ECO:0000313" key="9">
    <source>
        <dbReference type="EMBL" id="MET3570827.1"/>
    </source>
</evidence>